<gene>
    <name evidence="2" type="ORF">Cvel_4674</name>
</gene>
<feature type="region of interest" description="Disordered" evidence="1">
    <location>
        <begin position="536"/>
        <end position="579"/>
    </location>
</feature>
<evidence type="ECO:0000313" key="2">
    <source>
        <dbReference type="EMBL" id="CEM28747.1"/>
    </source>
</evidence>
<dbReference type="EMBL" id="CDMZ01001192">
    <property type="protein sequence ID" value="CEM28747.1"/>
    <property type="molecule type" value="Genomic_DNA"/>
</dbReference>
<reference evidence="2" key="1">
    <citation type="submission" date="2014-11" db="EMBL/GenBank/DDBJ databases">
        <authorList>
            <person name="Otto D Thomas"/>
            <person name="Naeem Raeece"/>
        </authorList>
    </citation>
    <scope>NUCLEOTIDE SEQUENCE</scope>
</reference>
<dbReference type="PhylomeDB" id="A0A0G4GGJ7"/>
<feature type="region of interest" description="Disordered" evidence="1">
    <location>
        <begin position="869"/>
        <end position="889"/>
    </location>
</feature>
<feature type="compositionally biased region" description="Pro residues" evidence="1">
    <location>
        <begin position="174"/>
        <end position="191"/>
    </location>
</feature>
<dbReference type="AlphaFoldDB" id="A0A0G4GGJ7"/>
<accession>A0A0G4GGJ7</accession>
<feature type="compositionally biased region" description="Basic and acidic residues" evidence="1">
    <location>
        <begin position="159"/>
        <end position="168"/>
    </location>
</feature>
<evidence type="ECO:0000256" key="1">
    <source>
        <dbReference type="SAM" id="MobiDB-lite"/>
    </source>
</evidence>
<proteinExistence type="predicted"/>
<name>A0A0G4GGJ7_9ALVE</name>
<dbReference type="VEuPathDB" id="CryptoDB:Cvel_4674"/>
<feature type="region of interest" description="Disordered" evidence="1">
    <location>
        <begin position="159"/>
        <end position="192"/>
    </location>
</feature>
<sequence length="1199" mass="131952">MQSFSIDVADATFVITGRVMCCEVTSPSVSLSAVSFVHTHLKWRDSEREMLSGYEDWEGVYCPADRDTSGRLIFHQQSSWRSPSSLDSVRELSFDLQEGKWCVGDGGSLCLASEAAHPAEEPVARTLAKAMQSTGTRDLQASSEISVSALTDFQAAEANEKGGADGKSGKPPKRSSPPRPPRLPKKSPPPAILELKPFNMEDQYASFCRQAKGGHSYQLVKDMIEGVDGGPAATQFGNLSMTGGEEKVLPFAEAFDPEKGDQEAIQSNPCGYLLYGGRNETEGIDGRALMGVMPEGKGGLGINFESVQNCFVRDNTREMDLSNILFNIHEMNNHVENVALPTAEFAGCFFPSSVKALTAPMGIGVESDLGGPCEMLFGGLEHARAFMENEMENNAERQTDDLFLKDCDGNQHSFAKIECDLLCITDAVRAGNRAILQRMENVFHVLQTNTLMMMDYHAAHTEGLIKWLGNLQRWNNQDIGSHISHTCTSMIECPSLALQLDKCRHRARTEQQQSQAEARTGEKTWRLVDCLMEAGDSLEGVSEPQTQAALEKERGPVKEDRSEKGQEREEGAEASSGRALDLWRNAISAHETLRSLVSPSQPTDDDSESALSRRLASLAPAESRHLLQQTERAARQTIKALQFRSDNLNSRMSELHTRIEAAAQRVNGTAGDERGHSGGNAKRGESVKSILSDVVGLHEELSDFIRKQADGLRFAISSGRDREGRILNAWLSSAASVSGQAAPLESLGEALSEQTVRESFHLLDAVQRAHSFRDRVHRQWTDRLGKSGRMYADWHQRRKERQLSLRLQGSDSPLSTGHAADVRRHEHLRGAEGGATILTPHAKPKEAQTGELSQILDYLHGDLQRRERGLEERERGLRERERNLQEREQEGALDRVLDLAAEMRRATTDSIETEQAQMRQDEFVRSRLHGYLSCSDKRGDSEAFFDLLSVWRSANDHRVQSVRAKVEAWKKGSGAMESFLHALGDAARTAEQASHEISEWVETLRSESDFVRLLHQFLPPPSSEGISVAETDADTVALKTEQNLIRGGAEHFCKQLLGTQNGSSGAALEGPDPRLRLAADAALRREAASTVPAFLSTLALEMVVQMKFLSHTLKRSDVWGDPLLLASGAAVQVPLRSEVLAMHQTQEAVLRWVHTVTQSEGVQASALKSYGPDMYAVLSKAAGAVCGRPESPESLDGTH</sequence>
<organism evidence="2">
    <name type="scientific">Chromera velia CCMP2878</name>
    <dbReference type="NCBI Taxonomy" id="1169474"/>
    <lineage>
        <taxon>Eukaryota</taxon>
        <taxon>Sar</taxon>
        <taxon>Alveolata</taxon>
        <taxon>Colpodellida</taxon>
        <taxon>Chromeraceae</taxon>
        <taxon>Chromera</taxon>
    </lineage>
</organism>
<protein>
    <submittedName>
        <fullName evidence="2">Uncharacterized protein</fullName>
    </submittedName>
</protein>
<feature type="compositionally biased region" description="Basic and acidic residues" evidence="1">
    <location>
        <begin position="550"/>
        <end position="571"/>
    </location>
</feature>